<dbReference type="AlphaFoldDB" id="A0A4V2YHZ4"/>
<evidence type="ECO:0000259" key="2">
    <source>
        <dbReference type="PROSITE" id="PS50802"/>
    </source>
</evidence>
<organism evidence="3 4">
    <name type="scientific">Saccharopolyspora elongata</name>
    <dbReference type="NCBI Taxonomy" id="2530387"/>
    <lineage>
        <taxon>Bacteria</taxon>
        <taxon>Bacillati</taxon>
        <taxon>Actinomycetota</taxon>
        <taxon>Actinomycetes</taxon>
        <taxon>Pseudonocardiales</taxon>
        <taxon>Pseudonocardiaceae</taxon>
        <taxon>Saccharopolyspora</taxon>
    </lineage>
</organism>
<dbReference type="InterPro" id="IPR003323">
    <property type="entry name" value="OTU_dom"/>
</dbReference>
<feature type="region of interest" description="Disordered" evidence="1">
    <location>
        <begin position="860"/>
        <end position="892"/>
    </location>
</feature>
<dbReference type="CDD" id="cd22744">
    <property type="entry name" value="OTU"/>
    <property type="match status" value="1"/>
</dbReference>
<dbReference type="RefSeq" id="WP_132495635.1">
    <property type="nucleotide sequence ID" value="NZ_SMKW01000187.1"/>
</dbReference>
<dbReference type="Gene3D" id="3.90.70.80">
    <property type="match status" value="1"/>
</dbReference>
<gene>
    <name evidence="3" type="ORF">E1288_46045</name>
</gene>
<dbReference type="Proteomes" id="UP000294947">
    <property type="component" value="Unassembled WGS sequence"/>
</dbReference>
<feature type="region of interest" description="Disordered" evidence="1">
    <location>
        <begin position="401"/>
        <end position="420"/>
    </location>
</feature>
<feature type="compositionally biased region" description="Basic and acidic residues" evidence="1">
    <location>
        <begin position="865"/>
        <end position="877"/>
    </location>
</feature>
<dbReference type="PROSITE" id="PS50802">
    <property type="entry name" value="OTU"/>
    <property type="match status" value="1"/>
</dbReference>
<feature type="domain" description="OTU" evidence="2">
    <location>
        <begin position="245"/>
        <end position="381"/>
    </location>
</feature>
<feature type="region of interest" description="Disordered" evidence="1">
    <location>
        <begin position="951"/>
        <end position="1005"/>
    </location>
</feature>
<name>A0A4V2YHZ4_9PSEU</name>
<dbReference type="EMBL" id="SMKW01000187">
    <property type="protein sequence ID" value="TDD32777.1"/>
    <property type="molecule type" value="Genomic_DNA"/>
</dbReference>
<sequence>MDEFDTWPEFLEHYLANASPDQPQITLYVPGNEGKRKFTREAREWAILWAKAVRWDLDANGYVYGADRVVRALGGMLPKTTVLYRCKDTNLSDPPPVPPDVREKIINFTPPQPGETLGKFLLHLQRGGLNLFLGKYETGIFVSSVTQELVHEWVLNEKHEGNTNPEVAGWAGKIGELPVVTANAVRLLRNKKRKRGKLARKQKNLDCSGLGDDNAAADGLIGDVPAAVDPWGTFEQRATARGWGLEILDVGADGDCFYRSVLDSVPEEVWGPRLDQLGKERSVQGLRNALADNYLQRFVAGTDAERASLQIVADDIRAPRSWSNVGGDVAPQLVADLLGVNIVVIVPDGRLSTQGVEQYGTRETYYIVYNGTDHYMATRRLEDAHTAGGSGGLVAPQPVSGHAVPTAVDPSISDTGVVSSGSRMRAGNLADSGEHAAARGESLVVPPQWVRKRIVEWRPQPEQESSQAPQDQKFLGTLEEFLLDFKWDDGQKRDLQVPLARGRGDRLDPGTQDLVTAWVQGMLSEGFTQTSVAELSGELASRDFVWRARPVPRAAAVARVGLPDDLGLPKNLRDGIFRELDVGKTELLDLDRRRVVEYGRQLGEVIAGLVAGLGPEVELPDIRITVRTNVKGNRRPNPPLGSLPGALQPTVKERTQSCIRGLLDQGMKHRPSRGEGENGADGDDERGVSDELAAVLERLPVTWSWGKPKRKRGEDPGLPLLPQFDIWSDGGLSGRTAEDYRSARQLTLEFIARKGNRLSAADEQRLFWRLEGFVGRFVVSPPDARPTLNVEILQNSQDREDCEEWVKELRDRVLKEVYEGLRPQYGLLSLAELRKHVVISSLPRPKKGLRFTEISASAPSGSRLRIGDHADTGEHTPADVVPQAPHPAFGHAGLSGLEGVGAGWMDMGLPESMVSAVEVQPGVSSSGSRLDIGVHADAGQSGATAVVEAGAASDTGPDSGVQRKRQASSDGGQESFEPSAKRVRPDSAAAAGEVMPEHSAVDPGAVDSGLTHFDLTQFDPTNFDLPDFDLGLGPAGWDLPRLGLIGFDPAGLGLAGVDLPNVDEQEGWRPRPDSVAGVDGSIGDVPAAVDRSITDTAVDSGL</sequence>
<dbReference type="OrthoDB" id="9798407at2"/>
<evidence type="ECO:0000313" key="3">
    <source>
        <dbReference type="EMBL" id="TDD32777.1"/>
    </source>
</evidence>
<evidence type="ECO:0000256" key="1">
    <source>
        <dbReference type="SAM" id="MobiDB-lite"/>
    </source>
</evidence>
<keyword evidence="4" id="KW-1185">Reference proteome</keyword>
<proteinExistence type="predicted"/>
<evidence type="ECO:0000313" key="4">
    <source>
        <dbReference type="Proteomes" id="UP000294947"/>
    </source>
</evidence>
<feature type="non-terminal residue" evidence="3">
    <location>
        <position position="1102"/>
    </location>
</feature>
<accession>A0A4V2YHZ4</accession>
<comment type="caution">
    <text evidence="3">The sequence shown here is derived from an EMBL/GenBank/DDBJ whole genome shotgun (WGS) entry which is preliminary data.</text>
</comment>
<reference evidence="3 4" key="1">
    <citation type="submission" date="2019-03" db="EMBL/GenBank/DDBJ databases">
        <title>Draft genome sequences of novel Actinobacteria.</title>
        <authorList>
            <person name="Sahin N."/>
            <person name="Ay H."/>
            <person name="Saygin H."/>
        </authorList>
    </citation>
    <scope>NUCLEOTIDE SEQUENCE [LARGE SCALE GENOMIC DNA]</scope>
    <source>
        <strain evidence="3 4">7K502</strain>
    </source>
</reference>
<feature type="region of interest" description="Disordered" evidence="1">
    <location>
        <begin position="663"/>
        <end position="686"/>
    </location>
</feature>
<protein>
    <recommendedName>
        <fullName evidence="2">OTU domain-containing protein</fullName>
    </recommendedName>
</protein>